<keyword evidence="3" id="KW-0509">mRNA transport</keyword>
<dbReference type="GO" id="GO:0017056">
    <property type="term" value="F:structural constituent of nuclear pore"/>
    <property type="evidence" value="ECO:0007669"/>
    <property type="project" value="InterPro"/>
</dbReference>
<dbReference type="EMBL" id="ML996701">
    <property type="protein sequence ID" value="KAF2397955.1"/>
    <property type="molecule type" value="Genomic_DNA"/>
</dbReference>
<sequence length="804" mass="88593">MPRVMHRTPDWLAPPRAGHRLFSAPARMSVSRVVNTDQPLRTIAAIDTEVFVAVNNELRWSDIRLLREESQLQKDGHDPGYGVLRIPGMGDILQLAVSPLGDYIAVVRSHTVHVIVRPDVELLQQRLLGPIKVTSFQLGPTAHVLESAPIVSVLWHPLGEQGRCLVTITSDAVVRLWEVNRKDRLSFDKPTTAIDLKKLANAVSAQQDLRASTYGSGHNFSPDSAELVPVGACFGGSGAEAQSPWRAMTLWIAMREGGVYALCPLLPRRWQTHPDTLEALTLSAELGGDNADTQKEWVAELAEQEPFFVGEEPFLRHVYTRPNRPGFVPRLQGPFQIDSDLLEEQGLADIMVFSVGDDRHGSDERFVPLAWPGLIVTLLTQGGHLVIALDIDGVSPAWLPLQTPHNSLSTPGRTPIFDDSRPLLVFETIYMPECPTDKGSPSLSRNPTLAHGCLVTRPTGVSLVDMTWVETLQNELADPTAPGSAFRADVFVAEAHSNVSHLVTFRNPAAHPGLPDVVREPGLPVTAIILENPGLPNLLLTATGKVPYGVHFDSADAATDPLEENFPALAAARDPYLPDPVFLAPSNMRIMLESKIPPSKRFLLRDEVRLSPWVLETLATAHRVLSAETYALGIAAGDLFARCERMLGEFEAQREALREVGLRVEQLVGEDGVGRVEGRLSEVKARQAGIVERERKLRMKLAKLRTPSLSEKEKAWKGEVGRIEGEVEKGLVRRFEGVRELAGQVKGLASEVQEEGEKEREKGGIRVPPEVRKRRMKGVMELLERETALVEGVMERFGRLKVGE</sequence>
<comment type="subcellular location">
    <subcellularLocation>
        <location evidence="1">Nucleus</location>
        <location evidence="1">Nuclear pore complex</location>
    </subcellularLocation>
</comment>
<evidence type="ECO:0000256" key="1">
    <source>
        <dbReference type="ARBA" id="ARBA00004567"/>
    </source>
</evidence>
<gene>
    <name evidence="8" type="ORF">EJ06DRAFT_497359</name>
</gene>
<dbReference type="GO" id="GO:0000055">
    <property type="term" value="P:ribosomal large subunit export from nucleus"/>
    <property type="evidence" value="ECO:0007669"/>
    <property type="project" value="InterPro"/>
</dbReference>
<evidence type="ECO:0000313" key="8">
    <source>
        <dbReference type="EMBL" id="KAF2397955.1"/>
    </source>
</evidence>
<keyword evidence="5" id="KW-0811">Translocation</keyword>
<evidence type="ECO:0000256" key="2">
    <source>
        <dbReference type="ARBA" id="ARBA00022448"/>
    </source>
</evidence>
<dbReference type="OrthoDB" id="341482at2759"/>
<dbReference type="GO" id="GO:0006606">
    <property type="term" value="P:protein import into nucleus"/>
    <property type="evidence" value="ECO:0007669"/>
    <property type="project" value="TreeGrafter"/>
</dbReference>
<dbReference type="AlphaFoldDB" id="A0A6G1HQC9"/>
<dbReference type="SUPFAM" id="SSF50978">
    <property type="entry name" value="WD40 repeat-like"/>
    <property type="match status" value="1"/>
</dbReference>
<keyword evidence="6" id="KW-0906">Nuclear pore complex</keyword>
<dbReference type="PANTHER" id="PTHR13257:SF0">
    <property type="entry name" value="NUCLEAR PORE COMPLEX PROTEIN NUP88"/>
    <property type="match status" value="1"/>
</dbReference>
<protein>
    <submittedName>
        <fullName evidence="8">Uncharacterized protein</fullName>
    </submittedName>
</protein>
<keyword evidence="2" id="KW-0813">Transport</keyword>
<dbReference type="InterPro" id="IPR037700">
    <property type="entry name" value="NUP88/NUP82"/>
</dbReference>
<dbReference type="GO" id="GO:0000056">
    <property type="term" value="P:ribosomal small subunit export from nucleus"/>
    <property type="evidence" value="ECO:0007669"/>
    <property type="project" value="InterPro"/>
</dbReference>
<accession>A0A6G1HQC9</accession>
<dbReference type="GO" id="GO:0006406">
    <property type="term" value="P:mRNA export from nucleus"/>
    <property type="evidence" value="ECO:0007669"/>
    <property type="project" value="TreeGrafter"/>
</dbReference>
<organism evidence="8 9">
    <name type="scientific">Trichodelitschia bisporula</name>
    <dbReference type="NCBI Taxonomy" id="703511"/>
    <lineage>
        <taxon>Eukaryota</taxon>
        <taxon>Fungi</taxon>
        <taxon>Dikarya</taxon>
        <taxon>Ascomycota</taxon>
        <taxon>Pezizomycotina</taxon>
        <taxon>Dothideomycetes</taxon>
        <taxon>Dothideomycetes incertae sedis</taxon>
        <taxon>Phaeotrichales</taxon>
        <taxon>Phaeotrichaceae</taxon>
        <taxon>Trichodelitschia</taxon>
    </lineage>
</organism>
<evidence type="ECO:0000256" key="7">
    <source>
        <dbReference type="ARBA" id="ARBA00023242"/>
    </source>
</evidence>
<keyword evidence="4" id="KW-0653">Protein transport</keyword>
<evidence type="ECO:0000313" key="9">
    <source>
        <dbReference type="Proteomes" id="UP000799640"/>
    </source>
</evidence>
<reference evidence="8" key="1">
    <citation type="journal article" date="2020" name="Stud. Mycol.">
        <title>101 Dothideomycetes genomes: a test case for predicting lifestyles and emergence of pathogens.</title>
        <authorList>
            <person name="Haridas S."/>
            <person name="Albert R."/>
            <person name="Binder M."/>
            <person name="Bloem J."/>
            <person name="Labutti K."/>
            <person name="Salamov A."/>
            <person name="Andreopoulos B."/>
            <person name="Baker S."/>
            <person name="Barry K."/>
            <person name="Bills G."/>
            <person name="Bluhm B."/>
            <person name="Cannon C."/>
            <person name="Castanera R."/>
            <person name="Culley D."/>
            <person name="Daum C."/>
            <person name="Ezra D."/>
            <person name="Gonzalez J."/>
            <person name="Henrissat B."/>
            <person name="Kuo A."/>
            <person name="Liang C."/>
            <person name="Lipzen A."/>
            <person name="Lutzoni F."/>
            <person name="Magnuson J."/>
            <person name="Mondo S."/>
            <person name="Nolan M."/>
            <person name="Ohm R."/>
            <person name="Pangilinan J."/>
            <person name="Park H.-J."/>
            <person name="Ramirez L."/>
            <person name="Alfaro M."/>
            <person name="Sun H."/>
            <person name="Tritt A."/>
            <person name="Yoshinaga Y."/>
            <person name="Zwiers L.-H."/>
            <person name="Turgeon B."/>
            <person name="Goodwin S."/>
            <person name="Spatafora J."/>
            <person name="Crous P."/>
            <person name="Grigoriev I."/>
        </authorList>
    </citation>
    <scope>NUCLEOTIDE SEQUENCE</scope>
    <source>
        <strain evidence="8">CBS 262.69</strain>
    </source>
</reference>
<evidence type="ECO:0000256" key="6">
    <source>
        <dbReference type="ARBA" id="ARBA00023132"/>
    </source>
</evidence>
<dbReference type="Proteomes" id="UP000799640">
    <property type="component" value="Unassembled WGS sequence"/>
</dbReference>
<dbReference type="GO" id="GO:0005643">
    <property type="term" value="C:nuclear pore"/>
    <property type="evidence" value="ECO:0007669"/>
    <property type="project" value="UniProtKB-SubCell"/>
</dbReference>
<name>A0A6G1HQC9_9PEZI</name>
<dbReference type="InterPro" id="IPR036322">
    <property type="entry name" value="WD40_repeat_dom_sf"/>
</dbReference>
<dbReference type="InterPro" id="IPR015943">
    <property type="entry name" value="WD40/YVTN_repeat-like_dom_sf"/>
</dbReference>
<dbReference type="PANTHER" id="PTHR13257">
    <property type="entry name" value="NUCLEOPORIN NUP84-RELATED"/>
    <property type="match status" value="1"/>
</dbReference>
<evidence type="ECO:0000256" key="5">
    <source>
        <dbReference type="ARBA" id="ARBA00023010"/>
    </source>
</evidence>
<proteinExistence type="predicted"/>
<keyword evidence="9" id="KW-1185">Reference proteome</keyword>
<dbReference type="Gene3D" id="2.130.10.10">
    <property type="entry name" value="YVTN repeat-like/Quinoprotein amine dehydrogenase"/>
    <property type="match status" value="1"/>
</dbReference>
<evidence type="ECO:0000256" key="3">
    <source>
        <dbReference type="ARBA" id="ARBA00022816"/>
    </source>
</evidence>
<evidence type="ECO:0000256" key="4">
    <source>
        <dbReference type="ARBA" id="ARBA00022927"/>
    </source>
</evidence>
<keyword evidence="7" id="KW-0539">Nucleus</keyword>